<evidence type="ECO:0000256" key="1">
    <source>
        <dbReference type="ARBA" id="ARBA00007626"/>
    </source>
</evidence>
<dbReference type="Pfam" id="PF12854">
    <property type="entry name" value="PPR_1"/>
    <property type="match status" value="2"/>
</dbReference>
<feature type="repeat" description="PPR" evidence="3">
    <location>
        <begin position="337"/>
        <end position="371"/>
    </location>
</feature>
<dbReference type="Pfam" id="PF01535">
    <property type="entry name" value="PPR"/>
    <property type="match status" value="2"/>
</dbReference>
<proteinExistence type="inferred from homology"/>
<dbReference type="EMBL" id="JAYKXN010000002">
    <property type="protein sequence ID" value="KAK7308874.1"/>
    <property type="molecule type" value="Genomic_DNA"/>
</dbReference>
<evidence type="ECO:0000256" key="2">
    <source>
        <dbReference type="ARBA" id="ARBA00022737"/>
    </source>
</evidence>
<keyword evidence="2" id="KW-0677">Repeat</keyword>
<sequence length="1092" mass="124019">MSKRDISRSLLRRLRFSHRRPFSSSESDPLPGLLHPDEAFPDHSPPDFSQHYAFLRNALLNPTAHSSNDAVLISNTITAGFGLKTLNYLRQFRGRLTESLVVDVMNKVKQPQLCVDFFLWAGRQIGYSHTPLVYDALIELMGCHGNDRVPEKLLSQIRDDDKELLRRLLNFLIQKCCRNGLWNVALEELGRLKDFGYKPSPTTYNALIQVFLKADKLDTAYLVHREMSDSGFSMDGYTLSCFAYSLCKAGRCGDALDLIEKEESVPDTVFYNRMISGLCEASLFEEAMDVLNRMRSNSCIPNVVTYRILLSGCLAKGRLGRCKRILSMMITEGCYPNREMFNSLMHAYCKSRDYSYAYKLFKKMLKCGCQPGYVLYNIFIGSVCSNEELPTSDVLELAENAYSEMLDSGIVLNKVNVSNFARCLCGAGKFDKAFKIICEMMSKGFIPDDTTYSKVIGFLCDSSKVEKALFLFEEMKRNGIVPSVHTYTILIDSFCKAGLIQQARKWFDEMLRDGCTPNVVTYTALIHAYMKARKVVDANKLFEMMLLEGCKPNVVTYTALIDGHCKAGHIDKAYQIYARMRGDIESSDMDMYFNLDGNHCETPNVITYGALVDGLCKANRVKEARELLDAMSVHDCEPNQIVYDALIDGFCKIGKLEDAQEVFVKMSERGYSPNLYTYSSLINSLFKEKRLDLVLKVLSKMLENSCTPNVVIYTEMIDGLCKVGKTDEAYKFMLKIEETGCCPNVVTYTAMIDGFGKLGKIEQCLELLRDMCSKGCAPNYITYSVLINHCCSTGRLDEAHRLLDEMKETYWPRHLSSHRKIIEGFNREFITSIGLLDELSESELVPIDSLYRILIDNFIKAGKLEVAMNLLEEISSSPSVAVANKYLYTSLIESLSHANKVDKAFELYANMIDKNIVPELSTFVHLIKGLTRVDKWQEALQLSDSICQMVCNSCSNFLKVSTGLMKRQPVKARAMMKVETQDFEEILKICFPFNSKFQNPVYLSIYHYIMLGGAAFSYDMVSGVLRQSLLEREREKCDRMEVNDKNQSNKKRKPPDGISRGVEMLKRGLKIIGDGLSLWQPNQFYTSELHRE</sequence>
<feature type="repeat" description="PPR" evidence="3">
    <location>
        <begin position="448"/>
        <end position="482"/>
    </location>
</feature>
<accession>A0AAN9K461</accession>
<evidence type="ECO:0000256" key="3">
    <source>
        <dbReference type="PROSITE-ProRule" id="PRU00708"/>
    </source>
</evidence>
<feature type="repeat" description="PPR" evidence="3">
    <location>
        <begin position="744"/>
        <end position="778"/>
    </location>
</feature>
<feature type="repeat" description="PPR" evidence="3">
    <location>
        <begin position="674"/>
        <end position="708"/>
    </location>
</feature>
<protein>
    <recommendedName>
        <fullName evidence="7">Pentatricopeptide repeat-containing protein</fullName>
    </recommendedName>
</protein>
<evidence type="ECO:0000313" key="5">
    <source>
        <dbReference type="EMBL" id="KAK7308874.1"/>
    </source>
</evidence>
<comment type="caution">
    <text evidence="5">The sequence shown here is derived from an EMBL/GenBank/DDBJ whole genome shotgun (WGS) entry which is preliminary data.</text>
</comment>
<feature type="repeat" description="PPR" evidence="3">
    <location>
        <begin position="413"/>
        <end position="447"/>
    </location>
</feature>
<reference evidence="5 6" key="1">
    <citation type="submission" date="2024-01" db="EMBL/GenBank/DDBJ databases">
        <title>The genomes of 5 underutilized Papilionoideae crops provide insights into root nodulation and disease resistance.</title>
        <authorList>
            <person name="Yuan L."/>
        </authorList>
    </citation>
    <scope>NUCLEOTIDE SEQUENCE [LARGE SCALE GENOMIC DNA]</scope>
    <source>
        <strain evidence="5">LY-2023</strain>
        <tissue evidence="5">Leaf</tissue>
    </source>
</reference>
<feature type="repeat" description="PPR" evidence="3">
    <location>
        <begin position="483"/>
        <end position="517"/>
    </location>
</feature>
<feature type="repeat" description="PPR" evidence="3">
    <location>
        <begin position="709"/>
        <end position="743"/>
    </location>
</feature>
<dbReference type="InterPro" id="IPR002885">
    <property type="entry name" value="PPR_rpt"/>
</dbReference>
<dbReference type="Gene3D" id="1.25.40.10">
    <property type="entry name" value="Tetratricopeptide repeat domain"/>
    <property type="match status" value="9"/>
</dbReference>
<evidence type="ECO:0000313" key="6">
    <source>
        <dbReference type="Proteomes" id="UP001359559"/>
    </source>
</evidence>
<feature type="repeat" description="PPR" evidence="3">
    <location>
        <begin position="518"/>
        <end position="552"/>
    </location>
</feature>
<feature type="repeat" description="PPR" evidence="3">
    <location>
        <begin position="884"/>
        <end position="918"/>
    </location>
</feature>
<evidence type="ECO:0008006" key="7">
    <source>
        <dbReference type="Google" id="ProtNLM"/>
    </source>
</evidence>
<dbReference type="GO" id="GO:0003729">
    <property type="term" value="F:mRNA binding"/>
    <property type="evidence" value="ECO:0007669"/>
    <property type="project" value="TreeGrafter"/>
</dbReference>
<dbReference type="PANTHER" id="PTHR47932:SF2">
    <property type="entry name" value="OS10G0484300 PROTEIN"/>
    <property type="match status" value="1"/>
</dbReference>
<dbReference type="Proteomes" id="UP001359559">
    <property type="component" value="Unassembled WGS sequence"/>
</dbReference>
<feature type="repeat" description="PPR" evidence="3">
    <location>
        <begin position="639"/>
        <end position="673"/>
    </location>
</feature>
<comment type="similarity">
    <text evidence="1">Belongs to the PPR family. P subfamily.</text>
</comment>
<dbReference type="Pfam" id="PF13041">
    <property type="entry name" value="PPR_2"/>
    <property type="match status" value="8"/>
</dbReference>
<dbReference type="InterPro" id="IPR011990">
    <property type="entry name" value="TPR-like_helical_dom_sf"/>
</dbReference>
<feature type="repeat" description="PPR" evidence="3">
    <location>
        <begin position="604"/>
        <end position="638"/>
    </location>
</feature>
<evidence type="ECO:0000256" key="4">
    <source>
        <dbReference type="SAM" id="MobiDB-lite"/>
    </source>
</evidence>
<feature type="repeat" description="PPR" evidence="3">
    <location>
        <begin position="553"/>
        <end position="583"/>
    </location>
</feature>
<feature type="region of interest" description="Disordered" evidence="4">
    <location>
        <begin position="1039"/>
        <end position="1060"/>
    </location>
</feature>
<organism evidence="5 6">
    <name type="scientific">Clitoria ternatea</name>
    <name type="common">Butterfly pea</name>
    <dbReference type="NCBI Taxonomy" id="43366"/>
    <lineage>
        <taxon>Eukaryota</taxon>
        <taxon>Viridiplantae</taxon>
        <taxon>Streptophyta</taxon>
        <taxon>Embryophyta</taxon>
        <taxon>Tracheophyta</taxon>
        <taxon>Spermatophyta</taxon>
        <taxon>Magnoliopsida</taxon>
        <taxon>eudicotyledons</taxon>
        <taxon>Gunneridae</taxon>
        <taxon>Pentapetalae</taxon>
        <taxon>rosids</taxon>
        <taxon>fabids</taxon>
        <taxon>Fabales</taxon>
        <taxon>Fabaceae</taxon>
        <taxon>Papilionoideae</taxon>
        <taxon>50 kb inversion clade</taxon>
        <taxon>NPAAA clade</taxon>
        <taxon>indigoferoid/millettioid clade</taxon>
        <taxon>Phaseoleae</taxon>
        <taxon>Clitoria</taxon>
    </lineage>
</organism>
<feature type="repeat" description="PPR" evidence="3">
    <location>
        <begin position="267"/>
        <end position="301"/>
    </location>
</feature>
<dbReference type="NCBIfam" id="TIGR00756">
    <property type="entry name" value="PPR"/>
    <property type="match status" value="16"/>
</dbReference>
<dbReference type="AlphaFoldDB" id="A0AAN9K461"/>
<feature type="repeat" description="PPR" evidence="3">
    <location>
        <begin position="200"/>
        <end position="234"/>
    </location>
</feature>
<feature type="repeat" description="PPR" evidence="3">
    <location>
        <begin position="779"/>
        <end position="809"/>
    </location>
</feature>
<keyword evidence="6" id="KW-1185">Reference proteome</keyword>
<feature type="repeat" description="PPR" evidence="3">
    <location>
        <begin position="302"/>
        <end position="336"/>
    </location>
</feature>
<dbReference type="PANTHER" id="PTHR47932">
    <property type="entry name" value="ATPASE EXPRESSION PROTEIN 3"/>
    <property type="match status" value="1"/>
</dbReference>
<name>A0AAN9K461_CLITE</name>
<dbReference type="PROSITE" id="PS51375">
    <property type="entry name" value="PPR"/>
    <property type="match status" value="16"/>
</dbReference>
<gene>
    <name evidence="5" type="ORF">RJT34_05179</name>
</gene>